<dbReference type="Gene3D" id="1.10.10.10">
    <property type="entry name" value="Winged helix-like DNA-binding domain superfamily/Winged helix DNA-binding domain"/>
    <property type="match status" value="1"/>
</dbReference>
<dbReference type="STRING" id="511.UZ73_07495"/>
<dbReference type="Proteomes" id="UP000245216">
    <property type="component" value="Unassembled WGS sequence"/>
</dbReference>
<reference evidence="6 7" key="1">
    <citation type="submission" date="2018-05" db="EMBL/GenBank/DDBJ databases">
        <title>Genome Sequence of an Efficient Indole-Degrading Bacterium, Alcaligenes sp.YBY.</title>
        <authorList>
            <person name="Yang B."/>
        </authorList>
    </citation>
    <scope>NUCLEOTIDE SEQUENCE [LARGE SCALE GENOMIC DNA]</scope>
    <source>
        <strain evidence="6 7">YBY</strain>
    </source>
</reference>
<evidence type="ECO:0000313" key="6">
    <source>
        <dbReference type="EMBL" id="PWE14749.1"/>
    </source>
</evidence>
<keyword evidence="3" id="KW-0238">DNA-binding</keyword>
<dbReference type="GO" id="GO:0005829">
    <property type="term" value="C:cytosol"/>
    <property type="evidence" value="ECO:0007669"/>
    <property type="project" value="TreeGrafter"/>
</dbReference>
<evidence type="ECO:0000259" key="5">
    <source>
        <dbReference type="PROSITE" id="PS50931"/>
    </source>
</evidence>
<dbReference type="InterPro" id="IPR036390">
    <property type="entry name" value="WH_DNA-bd_sf"/>
</dbReference>
<dbReference type="PANTHER" id="PTHR30419:SF8">
    <property type="entry name" value="NITROGEN ASSIMILATION TRANSCRIPTIONAL ACTIVATOR-RELATED"/>
    <property type="match status" value="1"/>
</dbReference>
<feature type="domain" description="HTH lysR-type" evidence="5">
    <location>
        <begin position="1"/>
        <end position="58"/>
    </location>
</feature>
<dbReference type="PANTHER" id="PTHR30419">
    <property type="entry name" value="HTH-TYPE TRANSCRIPTIONAL REGULATOR YBHD"/>
    <property type="match status" value="1"/>
</dbReference>
<evidence type="ECO:0000313" key="7">
    <source>
        <dbReference type="Proteomes" id="UP000245216"/>
    </source>
</evidence>
<dbReference type="InterPro" id="IPR036388">
    <property type="entry name" value="WH-like_DNA-bd_sf"/>
</dbReference>
<sequence length="295" mass="33285">MLLRHLNYFLAVAQYQSFTRAARALHVSQPALSQQVRQLEEHLGAQLFDRTGRLVRLTDAGEVYLRYARQALQDLEEGRRALHDVSDLSRGSLRVAVAPTFTSYLIGPLVEAFYRRYPNVRLVIQEMLQERVETQLVEDELDIGIAFEKPTSAAVEFQPLLVETLALVMSRTHPLAERRSIDRDTLMRESLVLLTPEFATRGQIERHCRQHDLDLKVSMESNSLNAVIEVVRRTGLATLLPAAIASNSEYLVAVSLDPAPPQRRAILMQRKGAYQSAAMRAFIELALKYGAASTF</sequence>
<dbReference type="AlphaFoldDB" id="A0A2U2BL83"/>
<dbReference type="InterPro" id="IPR005119">
    <property type="entry name" value="LysR_subst-bd"/>
</dbReference>
<protein>
    <submittedName>
        <fullName evidence="6">Transcriptional regulator CynR</fullName>
    </submittedName>
</protein>
<keyword evidence="2" id="KW-0805">Transcription regulation</keyword>
<dbReference type="EMBL" id="QEXO01000002">
    <property type="protein sequence ID" value="PWE14749.1"/>
    <property type="molecule type" value="Genomic_DNA"/>
</dbReference>
<dbReference type="Pfam" id="PF00126">
    <property type="entry name" value="HTH_1"/>
    <property type="match status" value="1"/>
</dbReference>
<evidence type="ECO:0000256" key="4">
    <source>
        <dbReference type="ARBA" id="ARBA00023163"/>
    </source>
</evidence>
<dbReference type="InterPro" id="IPR000847">
    <property type="entry name" value="LysR_HTH_N"/>
</dbReference>
<evidence type="ECO:0000256" key="2">
    <source>
        <dbReference type="ARBA" id="ARBA00023015"/>
    </source>
</evidence>
<evidence type="ECO:0000256" key="1">
    <source>
        <dbReference type="ARBA" id="ARBA00009437"/>
    </source>
</evidence>
<keyword evidence="4" id="KW-0804">Transcription</keyword>
<dbReference type="PRINTS" id="PR00039">
    <property type="entry name" value="HTHLYSR"/>
</dbReference>
<accession>A0A2U2BL83</accession>
<comment type="similarity">
    <text evidence="1">Belongs to the LysR transcriptional regulatory family.</text>
</comment>
<evidence type="ECO:0000256" key="3">
    <source>
        <dbReference type="ARBA" id="ARBA00023125"/>
    </source>
</evidence>
<organism evidence="6 7">
    <name type="scientific">Alcaligenes faecalis</name>
    <dbReference type="NCBI Taxonomy" id="511"/>
    <lineage>
        <taxon>Bacteria</taxon>
        <taxon>Pseudomonadati</taxon>
        <taxon>Pseudomonadota</taxon>
        <taxon>Betaproteobacteria</taxon>
        <taxon>Burkholderiales</taxon>
        <taxon>Alcaligenaceae</taxon>
        <taxon>Alcaligenes</taxon>
    </lineage>
</organism>
<reference evidence="6 7" key="2">
    <citation type="submission" date="2018-05" db="EMBL/GenBank/DDBJ databases">
        <authorList>
            <person name="Lanie J.A."/>
            <person name="Ng W.-L."/>
            <person name="Kazmierczak K.M."/>
            <person name="Andrzejewski T.M."/>
            <person name="Davidsen T.M."/>
            <person name="Wayne K.J."/>
            <person name="Tettelin H."/>
            <person name="Glass J.I."/>
            <person name="Rusch D."/>
            <person name="Podicherti R."/>
            <person name="Tsui H.-C.T."/>
            <person name="Winkler M.E."/>
        </authorList>
    </citation>
    <scope>NUCLEOTIDE SEQUENCE [LARGE SCALE GENOMIC DNA]</scope>
    <source>
        <strain evidence="6 7">YBY</strain>
    </source>
</reference>
<dbReference type="GO" id="GO:0003700">
    <property type="term" value="F:DNA-binding transcription factor activity"/>
    <property type="evidence" value="ECO:0007669"/>
    <property type="project" value="InterPro"/>
</dbReference>
<proteinExistence type="inferred from homology"/>
<dbReference type="Gene3D" id="3.40.190.290">
    <property type="match status" value="1"/>
</dbReference>
<dbReference type="PROSITE" id="PS50931">
    <property type="entry name" value="HTH_LYSR"/>
    <property type="match status" value="1"/>
</dbReference>
<dbReference type="SUPFAM" id="SSF53850">
    <property type="entry name" value="Periplasmic binding protein-like II"/>
    <property type="match status" value="1"/>
</dbReference>
<dbReference type="RefSeq" id="WP_109088858.1">
    <property type="nucleotide sequence ID" value="NZ_CAXOJJ010000013.1"/>
</dbReference>
<dbReference type="FunFam" id="1.10.10.10:FF:000001">
    <property type="entry name" value="LysR family transcriptional regulator"/>
    <property type="match status" value="1"/>
</dbReference>
<dbReference type="InterPro" id="IPR050950">
    <property type="entry name" value="HTH-type_LysR_regulators"/>
</dbReference>
<gene>
    <name evidence="6" type="ORF">DF183_08600</name>
</gene>
<dbReference type="SUPFAM" id="SSF46785">
    <property type="entry name" value="Winged helix' DNA-binding domain"/>
    <property type="match status" value="1"/>
</dbReference>
<dbReference type="GO" id="GO:0003677">
    <property type="term" value="F:DNA binding"/>
    <property type="evidence" value="ECO:0007669"/>
    <property type="project" value="UniProtKB-KW"/>
</dbReference>
<comment type="caution">
    <text evidence="6">The sequence shown here is derived from an EMBL/GenBank/DDBJ whole genome shotgun (WGS) entry which is preliminary data.</text>
</comment>
<dbReference type="Pfam" id="PF03466">
    <property type="entry name" value="LysR_substrate"/>
    <property type="match status" value="1"/>
</dbReference>
<dbReference type="NCBIfam" id="NF008416">
    <property type="entry name" value="PRK11242.1"/>
    <property type="match status" value="1"/>
</dbReference>
<name>A0A2U2BL83_ALCFA</name>